<evidence type="ECO:0000313" key="2">
    <source>
        <dbReference type="EMBL" id="QIS03554.1"/>
    </source>
</evidence>
<dbReference type="AlphaFoldDB" id="A0A6G9XRK5"/>
<organism evidence="2 3">
    <name type="scientific">Nocardia brasiliensis</name>
    <dbReference type="NCBI Taxonomy" id="37326"/>
    <lineage>
        <taxon>Bacteria</taxon>
        <taxon>Bacillati</taxon>
        <taxon>Actinomycetota</taxon>
        <taxon>Actinomycetes</taxon>
        <taxon>Mycobacteriales</taxon>
        <taxon>Nocardiaceae</taxon>
        <taxon>Nocardia</taxon>
    </lineage>
</organism>
<dbReference type="Pfam" id="PF08310">
    <property type="entry name" value="LGFP"/>
    <property type="match status" value="4"/>
</dbReference>
<evidence type="ECO:0008006" key="4">
    <source>
        <dbReference type="Google" id="ProtNLM"/>
    </source>
</evidence>
<accession>A0A6G9XRK5</accession>
<sequence>MARLSRTPRPHARLAVTAATATALAALLTAGSAGARPIGPFDVGGAIEVEYDQAGGGAVFGDPVTPESDAGRGGKFQAFERNASIYWHPSTGAHAVGGAIRAKWGDLGWENGFLGYPVTREESTPSKPGRYNHFQGGSIYWSVGTAAHQIGGAIRDKWAAYGWENSPLGFPITDEAAAKNNGRYNLFNDGAIYWSPKHGAHVVWGAIRTTWEARAGANGSYGYPTSDEYDYEGGKAQDFEGGRITWHP</sequence>
<feature type="chain" id="PRO_5026185417" description="LGFP repeat" evidence="1">
    <location>
        <begin position="36"/>
        <end position="248"/>
    </location>
</feature>
<proteinExistence type="predicted"/>
<keyword evidence="1" id="KW-0732">Signal</keyword>
<name>A0A6G9XRK5_NOCBR</name>
<reference evidence="2 3" key="1">
    <citation type="journal article" date="2019" name="ACS Chem. Biol.">
        <title>Identification and Mobilization of a Cryptic Antibiotic Biosynthesis Gene Locus from a Human-Pathogenic Nocardia Isolate.</title>
        <authorList>
            <person name="Herisse M."/>
            <person name="Ishida K."/>
            <person name="Porter J.L."/>
            <person name="Howden B."/>
            <person name="Hertweck C."/>
            <person name="Stinear T.P."/>
            <person name="Pidot S.J."/>
        </authorList>
    </citation>
    <scope>NUCLEOTIDE SEQUENCE [LARGE SCALE GENOMIC DNA]</scope>
    <source>
        <strain evidence="2 3">AUSMDU00024985</strain>
    </source>
</reference>
<dbReference type="Proteomes" id="UP000501705">
    <property type="component" value="Chromosome"/>
</dbReference>
<feature type="signal peptide" evidence="1">
    <location>
        <begin position="1"/>
        <end position="35"/>
    </location>
</feature>
<evidence type="ECO:0000313" key="3">
    <source>
        <dbReference type="Proteomes" id="UP000501705"/>
    </source>
</evidence>
<protein>
    <recommendedName>
        <fullName evidence="4">LGFP repeat</fullName>
    </recommendedName>
</protein>
<gene>
    <name evidence="2" type="ORF">F5X71_15580</name>
</gene>
<evidence type="ECO:0000256" key="1">
    <source>
        <dbReference type="SAM" id="SignalP"/>
    </source>
</evidence>
<dbReference type="EMBL" id="CP046171">
    <property type="protein sequence ID" value="QIS03554.1"/>
    <property type="molecule type" value="Genomic_DNA"/>
</dbReference>
<dbReference type="InterPro" id="IPR013207">
    <property type="entry name" value="LGFP"/>
</dbReference>